<comment type="caution">
    <text evidence="4">The sequence shown here is derived from an EMBL/GenBank/DDBJ whole genome shotgun (WGS) entry which is preliminary data.</text>
</comment>
<feature type="compositionally biased region" description="Low complexity" evidence="1">
    <location>
        <begin position="202"/>
        <end position="216"/>
    </location>
</feature>
<name>A0AA36H1C1_CYLNA</name>
<feature type="compositionally biased region" description="Polar residues" evidence="1">
    <location>
        <begin position="72"/>
        <end position="82"/>
    </location>
</feature>
<dbReference type="GO" id="GO:0043161">
    <property type="term" value="P:proteasome-mediated ubiquitin-dependent protein catabolic process"/>
    <property type="evidence" value="ECO:0007669"/>
    <property type="project" value="TreeGrafter"/>
</dbReference>
<protein>
    <recommendedName>
        <fullName evidence="6">NSFL1 cofactor p47</fullName>
    </recommendedName>
</protein>
<evidence type="ECO:0000313" key="5">
    <source>
        <dbReference type="Proteomes" id="UP001176961"/>
    </source>
</evidence>
<dbReference type="GO" id="GO:0031468">
    <property type="term" value="P:nuclear membrane reassembly"/>
    <property type="evidence" value="ECO:0007669"/>
    <property type="project" value="TreeGrafter"/>
</dbReference>
<accession>A0AA36H1C1</accession>
<dbReference type="GO" id="GO:0000045">
    <property type="term" value="P:autophagosome assembly"/>
    <property type="evidence" value="ECO:0007669"/>
    <property type="project" value="TreeGrafter"/>
</dbReference>
<evidence type="ECO:0000259" key="2">
    <source>
        <dbReference type="PROSITE" id="PS50033"/>
    </source>
</evidence>
<feature type="compositionally biased region" description="Basic and acidic residues" evidence="1">
    <location>
        <begin position="47"/>
        <end position="68"/>
    </location>
</feature>
<dbReference type="GO" id="GO:0043130">
    <property type="term" value="F:ubiquitin binding"/>
    <property type="evidence" value="ECO:0007669"/>
    <property type="project" value="TreeGrafter"/>
</dbReference>
<dbReference type="Proteomes" id="UP001176961">
    <property type="component" value="Unassembled WGS sequence"/>
</dbReference>
<dbReference type="PANTHER" id="PTHR23333">
    <property type="entry name" value="UBX DOMAIN CONTAINING PROTEIN"/>
    <property type="match status" value="1"/>
</dbReference>
<dbReference type="CDD" id="cd01770">
    <property type="entry name" value="UBX_UBXN2"/>
    <property type="match status" value="1"/>
</dbReference>
<dbReference type="GO" id="GO:0007030">
    <property type="term" value="P:Golgi organization"/>
    <property type="evidence" value="ECO:0007669"/>
    <property type="project" value="TreeGrafter"/>
</dbReference>
<dbReference type="Pfam" id="PF08059">
    <property type="entry name" value="SEP"/>
    <property type="match status" value="1"/>
</dbReference>
<dbReference type="SMART" id="SM00166">
    <property type="entry name" value="UBX"/>
    <property type="match status" value="1"/>
</dbReference>
<dbReference type="AlphaFoldDB" id="A0AA36H1C1"/>
<proteinExistence type="predicted"/>
<dbReference type="PANTHER" id="PTHR23333:SF20">
    <property type="entry name" value="NSFL1 COFACTOR P47"/>
    <property type="match status" value="1"/>
</dbReference>
<dbReference type="GO" id="GO:0005829">
    <property type="term" value="C:cytosol"/>
    <property type="evidence" value="ECO:0007669"/>
    <property type="project" value="TreeGrafter"/>
</dbReference>
<evidence type="ECO:0008006" key="6">
    <source>
        <dbReference type="Google" id="ProtNLM"/>
    </source>
</evidence>
<dbReference type="Gene3D" id="3.10.20.90">
    <property type="entry name" value="Phosphatidylinositol 3-kinase Catalytic Subunit, Chain A, domain 1"/>
    <property type="match status" value="1"/>
</dbReference>
<evidence type="ECO:0000313" key="4">
    <source>
        <dbReference type="EMBL" id="CAJ0602236.1"/>
    </source>
</evidence>
<sequence length="316" mass="34090">MSRKMATLSDLKKGEHDSGEESDGGGERQGFYVGGSEHSGQQVLGPDRPHRDNANVVERVFDAARQHGAETLSGSGASPQTHSRTRRTGVRLGDSVTPAVDGSSSGESDANDDEEVVVELFMWENGFSIDDGPLRTFDEPESRQFLESIMQGRVPPELLAAHPRRRIDLRMQRRAGPYEPPKLKPFQGAGVRLGAVVPQVVSSSSNPPSSNPPSSSATKDSTDNVAKAQAEVNVDNNSPITQIQIRLPNGQRVSGKFNHAHTVSAIRTFLVTAYPDMAFTAFQLMTTFPNKVIDDESVGLKDAGLLNSVVVVKLCT</sequence>
<dbReference type="InterPro" id="IPR036241">
    <property type="entry name" value="NSFL1C_SEP_dom_sf"/>
</dbReference>
<dbReference type="Pfam" id="PF00789">
    <property type="entry name" value="UBX"/>
    <property type="match status" value="1"/>
</dbReference>
<feature type="domain" description="UBX" evidence="2">
    <location>
        <begin position="236"/>
        <end position="313"/>
    </location>
</feature>
<dbReference type="InterPro" id="IPR029071">
    <property type="entry name" value="Ubiquitin-like_domsf"/>
</dbReference>
<dbReference type="FunFam" id="3.30.420.210:FF:000002">
    <property type="entry name" value="UBX domain-containing protein 1"/>
    <property type="match status" value="1"/>
</dbReference>
<feature type="region of interest" description="Disordered" evidence="1">
    <location>
        <begin position="200"/>
        <end position="226"/>
    </location>
</feature>
<organism evidence="4 5">
    <name type="scientific">Cylicocyclus nassatus</name>
    <name type="common">Nematode worm</name>
    <dbReference type="NCBI Taxonomy" id="53992"/>
    <lineage>
        <taxon>Eukaryota</taxon>
        <taxon>Metazoa</taxon>
        <taxon>Ecdysozoa</taxon>
        <taxon>Nematoda</taxon>
        <taxon>Chromadorea</taxon>
        <taxon>Rhabditida</taxon>
        <taxon>Rhabditina</taxon>
        <taxon>Rhabditomorpha</taxon>
        <taxon>Strongyloidea</taxon>
        <taxon>Strongylidae</taxon>
        <taxon>Cylicocyclus</taxon>
    </lineage>
</organism>
<dbReference type="InterPro" id="IPR012989">
    <property type="entry name" value="SEP_domain"/>
</dbReference>
<feature type="domain" description="SEP" evidence="3">
    <location>
        <begin position="115"/>
        <end position="180"/>
    </location>
</feature>
<evidence type="ECO:0000259" key="3">
    <source>
        <dbReference type="PROSITE" id="PS51399"/>
    </source>
</evidence>
<feature type="compositionally biased region" description="Basic and acidic residues" evidence="1">
    <location>
        <begin position="10"/>
        <end position="19"/>
    </location>
</feature>
<dbReference type="InterPro" id="IPR001012">
    <property type="entry name" value="UBX_dom"/>
</dbReference>
<dbReference type="SUPFAM" id="SSF102848">
    <property type="entry name" value="NSFL1 (p97 ATPase) cofactor p47, SEP domain"/>
    <property type="match status" value="1"/>
</dbReference>
<dbReference type="SMART" id="SM00553">
    <property type="entry name" value="SEP"/>
    <property type="match status" value="1"/>
</dbReference>
<dbReference type="GO" id="GO:0005634">
    <property type="term" value="C:nucleus"/>
    <property type="evidence" value="ECO:0007669"/>
    <property type="project" value="TreeGrafter"/>
</dbReference>
<feature type="region of interest" description="Disordered" evidence="1">
    <location>
        <begin position="1"/>
        <end position="113"/>
    </location>
</feature>
<dbReference type="GO" id="GO:0061025">
    <property type="term" value="P:membrane fusion"/>
    <property type="evidence" value="ECO:0007669"/>
    <property type="project" value="TreeGrafter"/>
</dbReference>
<evidence type="ECO:0000256" key="1">
    <source>
        <dbReference type="SAM" id="MobiDB-lite"/>
    </source>
</evidence>
<dbReference type="PROSITE" id="PS51399">
    <property type="entry name" value="SEP"/>
    <property type="match status" value="1"/>
</dbReference>
<dbReference type="Gene3D" id="3.30.420.210">
    <property type="entry name" value="SEP domain"/>
    <property type="match status" value="1"/>
</dbReference>
<gene>
    <name evidence="4" type="ORF">CYNAS_LOCUS14219</name>
</gene>
<dbReference type="EMBL" id="CATQJL010000305">
    <property type="protein sequence ID" value="CAJ0602236.1"/>
    <property type="molecule type" value="Genomic_DNA"/>
</dbReference>
<keyword evidence="5" id="KW-1185">Reference proteome</keyword>
<dbReference type="SUPFAM" id="SSF54236">
    <property type="entry name" value="Ubiquitin-like"/>
    <property type="match status" value="1"/>
</dbReference>
<dbReference type="PROSITE" id="PS50033">
    <property type="entry name" value="UBX"/>
    <property type="match status" value="1"/>
</dbReference>
<reference evidence="4" key="1">
    <citation type="submission" date="2023-07" db="EMBL/GenBank/DDBJ databases">
        <authorList>
            <consortium name="CYATHOMIX"/>
        </authorList>
    </citation>
    <scope>NUCLEOTIDE SEQUENCE</scope>
    <source>
        <strain evidence="4">N/A</strain>
    </source>
</reference>